<dbReference type="HAMAP" id="MF_01454">
    <property type="entry name" value="GTPase_Obg"/>
    <property type="match status" value="1"/>
</dbReference>
<feature type="binding site" evidence="8">
    <location>
        <begin position="212"/>
        <end position="215"/>
    </location>
    <ligand>
        <name>GTP</name>
        <dbReference type="ChEBI" id="CHEBI:37565"/>
    </ligand>
</feature>
<dbReference type="KEGG" id="mro:MROS_0455"/>
<dbReference type="InterPro" id="IPR014100">
    <property type="entry name" value="GTP-bd_Obg/CgtA"/>
</dbReference>
<evidence type="ECO:0000259" key="10">
    <source>
        <dbReference type="PROSITE" id="PS51710"/>
    </source>
</evidence>
<feature type="binding site" evidence="8">
    <location>
        <position position="192"/>
    </location>
    <ligand>
        <name>Mg(2+)</name>
        <dbReference type="ChEBI" id="CHEBI:18420"/>
    </ligand>
</feature>
<dbReference type="Gene3D" id="2.70.210.12">
    <property type="entry name" value="GTP1/OBG domain"/>
    <property type="match status" value="1"/>
</dbReference>
<proteinExistence type="inferred from homology"/>
<evidence type="ECO:0000256" key="8">
    <source>
        <dbReference type="HAMAP-Rule" id="MF_01454"/>
    </source>
</evidence>
<dbReference type="OrthoDB" id="9807318at2"/>
<dbReference type="InterPro" id="IPR045086">
    <property type="entry name" value="OBG_GTPase"/>
</dbReference>
<feature type="binding site" evidence="8">
    <location>
        <begin position="279"/>
        <end position="282"/>
    </location>
    <ligand>
        <name>GTP</name>
        <dbReference type="ChEBI" id="CHEBI:37565"/>
    </ligand>
</feature>
<dbReference type="FunFam" id="2.70.210.12:FF:000001">
    <property type="entry name" value="GTPase Obg"/>
    <property type="match status" value="1"/>
</dbReference>
<dbReference type="NCBIfam" id="TIGR02729">
    <property type="entry name" value="Obg_CgtA"/>
    <property type="match status" value="1"/>
</dbReference>
<dbReference type="Proteomes" id="UP000009011">
    <property type="component" value="Chromosome"/>
</dbReference>
<comment type="similarity">
    <text evidence="1 8">Belongs to the TRAFAC class OBG-HflX-like GTPase superfamily. OBG GTPase family.</text>
</comment>
<dbReference type="GO" id="GO:0043022">
    <property type="term" value="F:ribosome binding"/>
    <property type="evidence" value="ECO:0007669"/>
    <property type="project" value="UniProtKB-ARBA"/>
</dbReference>
<evidence type="ECO:0000256" key="6">
    <source>
        <dbReference type="ARBA" id="ARBA00022842"/>
    </source>
</evidence>
<dbReference type="PATRIC" id="fig|1191523.3.peg.474"/>
<feature type="binding site" evidence="8">
    <location>
        <begin position="190"/>
        <end position="194"/>
    </location>
    <ligand>
        <name>GTP</name>
        <dbReference type="ChEBI" id="CHEBI:37565"/>
    </ligand>
</feature>
<dbReference type="Pfam" id="PF01018">
    <property type="entry name" value="GTP1_OBG"/>
    <property type="match status" value="1"/>
</dbReference>
<dbReference type="Gene3D" id="3.40.50.300">
    <property type="entry name" value="P-loop containing nucleotide triphosphate hydrolases"/>
    <property type="match status" value="1"/>
</dbReference>
<dbReference type="PANTHER" id="PTHR11702">
    <property type="entry name" value="DEVELOPMENTALLY REGULATED GTP-BINDING PROTEIN-RELATED"/>
    <property type="match status" value="1"/>
</dbReference>
<keyword evidence="6 8" id="KW-0460">Magnesium</keyword>
<comment type="cofactor">
    <cofactor evidence="8">
        <name>Mg(2+)</name>
        <dbReference type="ChEBI" id="CHEBI:18420"/>
    </cofactor>
</comment>
<dbReference type="NCBIfam" id="NF008955">
    <property type="entry name" value="PRK12297.1"/>
    <property type="match status" value="1"/>
</dbReference>
<comment type="subcellular location">
    <subcellularLocation>
        <location evidence="8">Cytoplasm</location>
    </subcellularLocation>
</comment>
<comment type="subunit">
    <text evidence="8">Monomer.</text>
</comment>
<feature type="binding site" evidence="8">
    <location>
        <begin position="308"/>
        <end position="310"/>
    </location>
    <ligand>
        <name>GTP</name>
        <dbReference type="ChEBI" id="CHEBI:37565"/>
    </ligand>
</feature>
<dbReference type="EC" id="3.6.5.-" evidence="8"/>
<evidence type="ECO:0000259" key="11">
    <source>
        <dbReference type="PROSITE" id="PS51883"/>
    </source>
</evidence>
<gene>
    <name evidence="8" type="primary">obg</name>
    <name evidence="12" type="ordered locus">MROS_0455</name>
</gene>
<dbReference type="Pfam" id="PF01926">
    <property type="entry name" value="MMR_HSR1"/>
    <property type="match status" value="1"/>
</dbReference>
<dbReference type="InterPro" id="IPR006169">
    <property type="entry name" value="GTP1_OBG_dom"/>
</dbReference>
<feature type="domain" description="OBG-type G" evidence="10">
    <location>
        <begin position="159"/>
        <end position="327"/>
    </location>
</feature>
<dbReference type="PANTHER" id="PTHR11702:SF31">
    <property type="entry name" value="MITOCHONDRIAL RIBOSOME-ASSOCIATED GTPASE 2"/>
    <property type="match status" value="1"/>
</dbReference>
<dbReference type="SUPFAM" id="SSF52540">
    <property type="entry name" value="P-loop containing nucleoside triphosphate hydrolases"/>
    <property type="match status" value="1"/>
</dbReference>
<dbReference type="EMBL" id="CP003557">
    <property type="protein sequence ID" value="AFN73698.1"/>
    <property type="molecule type" value="Genomic_DNA"/>
</dbReference>
<dbReference type="InterPro" id="IPR027417">
    <property type="entry name" value="P-loop_NTPase"/>
</dbReference>
<dbReference type="InterPro" id="IPR006073">
    <property type="entry name" value="GTP-bd"/>
</dbReference>
<dbReference type="PIRSF" id="PIRSF002401">
    <property type="entry name" value="GTP_bd_Obg/CgtA"/>
    <property type="match status" value="1"/>
</dbReference>
<evidence type="ECO:0000256" key="9">
    <source>
        <dbReference type="SAM" id="MobiDB-lite"/>
    </source>
</evidence>
<dbReference type="PRINTS" id="PR00326">
    <property type="entry name" value="GTP1OBG"/>
</dbReference>
<feature type="binding site" evidence="8">
    <location>
        <position position="172"/>
    </location>
    <ligand>
        <name>Mg(2+)</name>
        <dbReference type="ChEBI" id="CHEBI:18420"/>
    </ligand>
</feature>
<reference evidence="12 13" key="1">
    <citation type="journal article" date="2013" name="PLoS ONE">
        <title>Genomic analysis of Melioribacter roseus, facultatively anaerobic organotrophic bacterium representing a novel deep lineage within Bacteriodetes/Chlorobi group.</title>
        <authorList>
            <person name="Kadnikov V.V."/>
            <person name="Mardanov A.V."/>
            <person name="Podosokorskaya O.A."/>
            <person name="Gavrilov S.N."/>
            <person name="Kublanov I.V."/>
            <person name="Beletsky A.V."/>
            <person name="Bonch-Osmolovskaya E.A."/>
            <person name="Ravin N.V."/>
        </authorList>
    </citation>
    <scope>NUCLEOTIDE SEQUENCE [LARGE SCALE GENOMIC DNA]</scope>
    <source>
        <strain evidence="13">JCM 17771 / P3M-2</strain>
    </source>
</reference>
<feature type="compositionally biased region" description="Polar residues" evidence="9">
    <location>
        <begin position="126"/>
        <end position="137"/>
    </location>
</feature>
<keyword evidence="7 8" id="KW-0342">GTP-binding</keyword>
<keyword evidence="4 8" id="KW-0547">Nucleotide-binding</keyword>
<dbReference type="GO" id="GO:0000287">
    <property type="term" value="F:magnesium ion binding"/>
    <property type="evidence" value="ECO:0007669"/>
    <property type="project" value="InterPro"/>
</dbReference>
<name>I6ZXB2_MELRP</name>
<feature type="domain" description="Obg" evidence="11">
    <location>
        <begin position="1"/>
        <end position="158"/>
    </location>
</feature>
<feature type="region of interest" description="Disordered" evidence="9">
    <location>
        <begin position="121"/>
        <end position="143"/>
    </location>
</feature>
<dbReference type="GO" id="GO:0042254">
    <property type="term" value="P:ribosome biogenesis"/>
    <property type="evidence" value="ECO:0007669"/>
    <property type="project" value="UniProtKB-UniRule"/>
</dbReference>
<dbReference type="PROSITE" id="PS51710">
    <property type="entry name" value="G_OBG"/>
    <property type="match status" value="1"/>
</dbReference>
<dbReference type="RefSeq" id="WP_014855135.1">
    <property type="nucleotide sequence ID" value="NC_018178.1"/>
</dbReference>
<dbReference type="CDD" id="cd01898">
    <property type="entry name" value="Obg"/>
    <property type="match status" value="1"/>
</dbReference>
<dbReference type="SUPFAM" id="SSF82051">
    <property type="entry name" value="Obg GTP-binding protein N-terminal domain"/>
    <property type="match status" value="1"/>
</dbReference>
<dbReference type="InterPro" id="IPR031167">
    <property type="entry name" value="G_OBG"/>
</dbReference>
<evidence type="ECO:0000256" key="2">
    <source>
        <dbReference type="ARBA" id="ARBA00022490"/>
    </source>
</evidence>
<dbReference type="PROSITE" id="PS00905">
    <property type="entry name" value="GTP1_OBG"/>
    <property type="match status" value="1"/>
</dbReference>
<evidence type="ECO:0000313" key="13">
    <source>
        <dbReference type="Proteomes" id="UP000009011"/>
    </source>
</evidence>
<evidence type="ECO:0000256" key="5">
    <source>
        <dbReference type="ARBA" id="ARBA00022801"/>
    </source>
</evidence>
<keyword evidence="2 8" id="KW-0963">Cytoplasm</keyword>
<dbReference type="AlphaFoldDB" id="I6ZXB2"/>
<evidence type="ECO:0000256" key="7">
    <source>
        <dbReference type="ARBA" id="ARBA00023134"/>
    </source>
</evidence>
<dbReference type="HOGENOM" id="CLU_011747_2_3_10"/>
<accession>I6ZXB2</accession>
<organism evidence="12 13">
    <name type="scientific">Melioribacter roseus (strain DSM 23840 / JCM 17771 / VKM B-2668 / P3M-2)</name>
    <dbReference type="NCBI Taxonomy" id="1191523"/>
    <lineage>
        <taxon>Bacteria</taxon>
        <taxon>Pseudomonadati</taxon>
        <taxon>Ignavibacteriota</taxon>
        <taxon>Ignavibacteria</taxon>
        <taxon>Ignavibacteriales</taxon>
        <taxon>Melioribacteraceae</taxon>
        <taxon>Melioribacter</taxon>
    </lineage>
</organism>
<protein>
    <recommendedName>
        <fullName evidence="8">GTPase Obg</fullName>
        <ecNumber evidence="8">3.6.5.-</ecNumber>
    </recommendedName>
    <alternativeName>
        <fullName evidence="8">GTP-binding protein Obg</fullName>
    </alternativeName>
</protein>
<dbReference type="NCBIfam" id="NF008956">
    <property type="entry name" value="PRK12299.1"/>
    <property type="match status" value="1"/>
</dbReference>
<dbReference type="PROSITE" id="PS51883">
    <property type="entry name" value="OBG"/>
    <property type="match status" value="1"/>
</dbReference>
<evidence type="ECO:0000256" key="1">
    <source>
        <dbReference type="ARBA" id="ARBA00007699"/>
    </source>
</evidence>
<dbReference type="eggNOG" id="COG0536">
    <property type="taxonomic scope" value="Bacteria"/>
</dbReference>
<evidence type="ECO:0000256" key="3">
    <source>
        <dbReference type="ARBA" id="ARBA00022723"/>
    </source>
</evidence>
<keyword evidence="13" id="KW-1185">Reference proteome</keyword>
<dbReference type="InterPro" id="IPR036726">
    <property type="entry name" value="GTP1_OBG_dom_sf"/>
</dbReference>
<dbReference type="InterPro" id="IPR006074">
    <property type="entry name" value="GTP1-OBG_CS"/>
</dbReference>
<keyword evidence="3 8" id="KW-0479">Metal-binding</keyword>
<sequence>MFIDYAKIYVKAGKGGDGAVAFRREKYVPKGGPAGGNGGKGGDVIFVADSNLGTLLDFKYNRKYMAEDGQPGGNSLKDGRNGKDIIIKVPVGTIIKDEESGKVLCDLNENGKQYVAAKGGKGGKGNSNFATPTNQTPRYAEKGKPGEEKNIILELKLIADVGLVGFPNAGKSTLISTVSAARPKIADYPFTTLEPNLGIVRYKEYDSFTIADIPGIIEGAHEGKGLGLKFLRHIERTKILLIMVEAISEDYQRDFNILLNELNNYSKILAGKKKIFGISKADLLTHDQIEKVKSLTLNNHNEKIIVFSAVSGYGMDELLDTLWTELKD</sequence>
<dbReference type="GO" id="GO:0003924">
    <property type="term" value="F:GTPase activity"/>
    <property type="evidence" value="ECO:0007669"/>
    <property type="project" value="UniProtKB-UniRule"/>
</dbReference>
<dbReference type="GO" id="GO:0005525">
    <property type="term" value="F:GTP binding"/>
    <property type="evidence" value="ECO:0007669"/>
    <property type="project" value="UniProtKB-UniRule"/>
</dbReference>
<dbReference type="GO" id="GO:0005737">
    <property type="term" value="C:cytoplasm"/>
    <property type="evidence" value="ECO:0007669"/>
    <property type="project" value="UniProtKB-SubCell"/>
</dbReference>
<evidence type="ECO:0000256" key="4">
    <source>
        <dbReference type="ARBA" id="ARBA00022741"/>
    </source>
</evidence>
<comment type="function">
    <text evidence="8">An essential GTPase which binds GTP, GDP and possibly (p)ppGpp with moderate affinity, with high nucleotide exchange rates and a fairly low GTP hydrolysis rate. Plays a role in control of the cell cycle, stress response, ribosome biogenesis and in those bacteria that undergo differentiation, in morphogenesis control.</text>
</comment>
<keyword evidence="5 8" id="KW-0378">Hydrolase</keyword>
<dbReference type="STRING" id="1191523.MROS_0455"/>
<feature type="binding site" evidence="8">
    <location>
        <begin position="165"/>
        <end position="172"/>
    </location>
    <ligand>
        <name>GTP</name>
        <dbReference type="ChEBI" id="CHEBI:37565"/>
    </ligand>
</feature>
<evidence type="ECO:0000313" key="12">
    <source>
        <dbReference type="EMBL" id="AFN73698.1"/>
    </source>
</evidence>